<evidence type="ECO:0000313" key="3">
    <source>
        <dbReference type="Proteomes" id="UP000194003"/>
    </source>
</evidence>
<accession>A0A1Y2K4N3</accession>
<dbReference type="AlphaFoldDB" id="A0A1Y2K4N3"/>
<dbReference type="STRING" id="1434232.MAIT1_03805"/>
<proteinExistence type="predicted"/>
<sequence>MVFSAQAVEDRTASIEAGHYVAKEIHMAKITPPGGHLVVERPVADWLAALRSQCDPNLEHYENAYAAWRNNQDAPVQGTPLKEWPPIGVAQLEACRQADIHSVEDLANISDGALVKLGMGAMALKRKAQTWLESAATTGRATEEALALKTRIKELEQQIAKQKQTIESLQTSAKPATRRPRARKAASAKTQE</sequence>
<feature type="compositionally biased region" description="Basic residues" evidence="1">
    <location>
        <begin position="176"/>
        <end position="186"/>
    </location>
</feature>
<dbReference type="Proteomes" id="UP000194003">
    <property type="component" value="Unassembled WGS sequence"/>
</dbReference>
<organism evidence="2 3">
    <name type="scientific">Magnetofaba australis IT-1</name>
    <dbReference type="NCBI Taxonomy" id="1434232"/>
    <lineage>
        <taxon>Bacteria</taxon>
        <taxon>Pseudomonadati</taxon>
        <taxon>Pseudomonadota</taxon>
        <taxon>Magnetococcia</taxon>
        <taxon>Magnetococcales</taxon>
        <taxon>Magnetococcaceae</taxon>
        <taxon>Magnetofaba</taxon>
    </lineage>
</organism>
<feature type="region of interest" description="Disordered" evidence="1">
    <location>
        <begin position="163"/>
        <end position="192"/>
    </location>
</feature>
<protein>
    <submittedName>
        <fullName evidence="2">Uncharacterized protein</fullName>
    </submittedName>
</protein>
<name>A0A1Y2K4N3_9PROT</name>
<dbReference type="EMBL" id="LVJN01000019">
    <property type="protein sequence ID" value="OSM03954.1"/>
    <property type="molecule type" value="Genomic_DNA"/>
</dbReference>
<reference evidence="2 3" key="1">
    <citation type="journal article" date="2016" name="BMC Genomics">
        <title>Combined genomic and structural analyses of a cultured magnetotactic bacterium reveals its niche adaptation to a dynamic environment.</title>
        <authorList>
            <person name="Araujo A.C."/>
            <person name="Morillo V."/>
            <person name="Cypriano J."/>
            <person name="Teixeira L.C."/>
            <person name="Leao P."/>
            <person name="Lyra S."/>
            <person name="Almeida L.G."/>
            <person name="Bazylinski D.A."/>
            <person name="Vasconcellos A.T."/>
            <person name="Abreu F."/>
            <person name="Lins U."/>
        </authorList>
    </citation>
    <scope>NUCLEOTIDE SEQUENCE [LARGE SCALE GENOMIC DNA]</scope>
    <source>
        <strain evidence="2 3">IT-1</strain>
    </source>
</reference>
<evidence type="ECO:0000313" key="2">
    <source>
        <dbReference type="EMBL" id="OSM03954.1"/>
    </source>
</evidence>
<comment type="caution">
    <text evidence="2">The sequence shown here is derived from an EMBL/GenBank/DDBJ whole genome shotgun (WGS) entry which is preliminary data.</text>
</comment>
<evidence type="ECO:0000256" key="1">
    <source>
        <dbReference type="SAM" id="MobiDB-lite"/>
    </source>
</evidence>
<keyword evidence="3" id="KW-1185">Reference proteome</keyword>
<gene>
    <name evidence="2" type="ORF">MAIT1_03805</name>
</gene>